<name>A0A8G0L4H1_9HYPO</name>
<keyword evidence="2" id="KW-1185">Reference proteome</keyword>
<accession>A0A8G0L4H1</accession>
<sequence length="96" mass="10505">MDHTLISVLNILYGGAADIFSHRGKDGILTVVAWTRHCLDLMRHTVGRMADLAVRYERDPVLVVVATQFIRAESNLGVSRPDAGMRTTAPGSGRET</sequence>
<dbReference type="AlphaFoldDB" id="A0A8G0L4H1"/>
<proteinExistence type="predicted"/>
<evidence type="ECO:0000313" key="2">
    <source>
        <dbReference type="Proteomes" id="UP000826661"/>
    </source>
</evidence>
<dbReference type="Proteomes" id="UP000826661">
    <property type="component" value="Chromosome I"/>
</dbReference>
<evidence type="ECO:0000313" key="1">
    <source>
        <dbReference type="EMBL" id="QYS93139.1"/>
    </source>
</evidence>
<dbReference type="EMBL" id="CP075864">
    <property type="protein sequence ID" value="QYS93139.1"/>
    <property type="molecule type" value="Genomic_DNA"/>
</dbReference>
<organism evidence="1 2">
    <name type="scientific">Trichoderma simmonsii</name>
    <dbReference type="NCBI Taxonomy" id="1491479"/>
    <lineage>
        <taxon>Eukaryota</taxon>
        <taxon>Fungi</taxon>
        <taxon>Dikarya</taxon>
        <taxon>Ascomycota</taxon>
        <taxon>Pezizomycotina</taxon>
        <taxon>Sordariomycetes</taxon>
        <taxon>Hypocreomycetidae</taxon>
        <taxon>Hypocreales</taxon>
        <taxon>Hypocreaceae</taxon>
        <taxon>Trichoderma</taxon>
    </lineage>
</organism>
<reference evidence="1 2" key="1">
    <citation type="journal article" date="2021" name="BMC Genomics">
        <title>Telomere-to-telomere genome assembly of asparaginase-producing Trichoderma simmonsii.</title>
        <authorList>
            <person name="Chung D."/>
            <person name="Kwon Y.M."/>
            <person name="Yang Y."/>
        </authorList>
    </citation>
    <scope>NUCLEOTIDE SEQUENCE [LARGE SCALE GENOMIC DNA]</scope>
    <source>
        <strain evidence="1 2">GH-Sj1</strain>
    </source>
</reference>
<gene>
    <name evidence="1" type="ORF">H0G86_000529</name>
</gene>
<protein>
    <submittedName>
        <fullName evidence="1">Uncharacterized protein</fullName>
    </submittedName>
</protein>